<dbReference type="GO" id="GO:0098831">
    <property type="term" value="C:presynaptic active zone cytoplasmic component"/>
    <property type="evidence" value="ECO:0007669"/>
    <property type="project" value="TreeGrafter"/>
</dbReference>
<feature type="compositionally biased region" description="Low complexity" evidence="15">
    <location>
        <begin position="7741"/>
        <end position="7769"/>
    </location>
</feature>
<feature type="domain" description="Ig-like" evidence="19">
    <location>
        <begin position="6154"/>
        <end position="6250"/>
    </location>
</feature>
<dbReference type="PROSITE" id="PS51259">
    <property type="entry name" value="MHD2"/>
    <property type="match status" value="1"/>
</dbReference>
<dbReference type="Pfam" id="PF12355">
    <property type="entry name" value="Dscam_C"/>
    <property type="match status" value="1"/>
</dbReference>
<feature type="compositionally biased region" description="Polar residues" evidence="15">
    <location>
        <begin position="2128"/>
        <end position="2139"/>
    </location>
</feature>
<dbReference type="PROSITE" id="PS50004">
    <property type="entry name" value="C2"/>
    <property type="match status" value="2"/>
</dbReference>
<keyword evidence="3" id="KW-0479">Metal-binding</keyword>
<dbReference type="InterPro" id="IPR002219">
    <property type="entry name" value="PKC_DAG/PE"/>
</dbReference>
<feature type="region of interest" description="Disordered" evidence="15">
    <location>
        <begin position="2324"/>
        <end position="2413"/>
    </location>
</feature>
<dbReference type="SUPFAM" id="SSF48726">
    <property type="entry name" value="Immunoglobulin"/>
    <property type="match status" value="23"/>
</dbReference>
<feature type="compositionally biased region" description="Polar residues" evidence="15">
    <location>
        <begin position="1963"/>
        <end position="1972"/>
    </location>
</feature>
<feature type="domain" description="C2" evidence="17">
    <location>
        <begin position="2676"/>
        <end position="2800"/>
    </location>
</feature>
<dbReference type="PANTHER" id="PTHR10480:SF12">
    <property type="entry name" value="UNC-13, ISOFORM E"/>
    <property type="match status" value="1"/>
</dbReference>
<evidence type="ECO:0000256" key="14">
    <source>
        <dbReference type="SAM" id="Coils"/>
    </source>
</evidence>
<keyword evidence="9" id="KW-0130">Cell adhesion</keyword>
<feature type="domain" description="Ig-like" evidence="19">
    <location>
        <begin position="3709"/>
        <end position="3819"/>
    </location>
</feature>
<accession>A0A1J1J702</accession>
<feature type="domain" description="Ig-like" evidence="19">
    <location>
        <begin position="5850"/>
        <end position="5947"/>
    </location>
</feature>
<dbReference type="GO" id="GO:0019992">
    <property type="term" value="F:diacylglycerol binding"/>
    <property type="evidence" value="ECO:0007669"/>
    <property type="project" value="InterPro"/>
</dbReference>
<feature type="region of interest" description="Disordered" evidence="15">
    <location>
        <begin position="1739"/>
        <end position="1758"/>
    </location>
</feature>
<dbReference type="FunFam" id="2.60.40.10:FF:000324">
    <property type="entry name" value="Down syndrome cell adhesion molecule, isoform D"/>
    <property type="match status" value="1"/>
</dbReference>
<evidence type="ECO:0000259" key="18">
    <source>
        <dbReference type="PROSITE" id="PS50081"/>
    </source>
</evidence>
<dbReference type="CDD" id="cd20958">
    <property type="entry name" value="IgI_5_Dscam"/>
    <property type="match status" value="1"/>
</dbReference>
<dbReference type="InterPro" id="IPR010439">
    <property type="entry name" value="MUN_dom"/>
</dbReference>
<evidence type="ECO:0000259" key="20">
    <source>
        <dbReference type="PROSITE" id="PS50853"/>
    </source>
</evidence>
<keyword evidence="6" id="KW-0863">Zinc-finger</keyword>
<evidence type="ECO:0000313" key="23">
    <source>
        <dbReference type="EMBL" id="CRL08168.1"/>
    </source>
</evidence>
<dbReference type="FunFam" id="1.10.357.50:FF:000001">
    <property type="entry name" value="Protein unc-13 homolog B"/>
    <property type="match status" value="1"/>
</dbReference>
<dbReference type="Proteomes" id="UP000183832">
    <property type="component" value="Unassembled WGS sequence"/>
</dbReference>
<dbReference type="InterPro" id="IPR021012">
    <property type="entry name" value="Dscam1_C"/>
</dbReference>
<dbReference type="PROSITE" id="PS00479">
    <property type="entry name" value="ZF_DAG_PE_1"/>
    <property type="match status" value="1"/>
</dbReference>
<dbReference type="FunFam" id="2.60.40.10:FF:000308">
    <property type="entry name" value="Down syndrome cell adhesion molecule, isoform D"/>
    <property type="match status" value="1"/>
</dbReference>
<dbReference type="GO" id="GO:0030672">
    <property type="term" value="C:synaptic vesicle membrane"/>
    <property type="evidence" value="ECO:0007669"/>
    <property type="project" value="TreeGrafter"/>
</dbReference>
<dbReference type="GO" id="GO:0016081">
    <property type="term" value="P:synaptic vesicle docking"/>
    <property type="evidence" value="ECO:0007669"/>
    <property type="project" value="TreeGrafter"/>
</dbReference>
<dbReference type="CDD" id="cd00096">
    <property type="entry name" value="Ig"/>
    <property type="match status" value="1"/>
</dbReference>
<feature type="domain" description="Phorbol-ester/DAG-type" evidence="18">
    <location>
        <begin position="2566"/>
        <end position="2616"/>
    </location>
</feature>
<dbReference type="InterPro" id="IPR003961">
    <property type="entry name" value="FN3_dom"/>
</dbReference>
<keyword evidence="4" id="KW-0732">Signal</keyword>
<feature type="domain" description="MHD1" evidence="21">
    <location>
        <begin position="3108"/>
        <end position="3251"/>
    </location>
</feature>
<evidence type="ECO:0000259" key="21">
    <source>
        <dbReference type="PROSITE" id="PS51258"/>
    </source>
</evidence>
<evidence type="ECO:0000256" key="2">
    <source>
        <dbReference type="ARBA" id="ARBA00022692"/>
    </source>
</evidence>
<evidence type="ECO:0000256" key="15">
    <source>
        <dbReference type="SAM" id="MobiDB-lite"/>
    </source>
</evidence>
<dbReference type="Pfam" id="PF00168">
    <property type="entry name" value="C2"/>
    <property type="match status" value="2"/>
</dbReference>
<dbReference type="SUPFAM" id="SSF49265">
    <property type="entry name" value="Fibronectin type III"/>
    <property type="match status" value="3"/>
</dbReference>
<keyword evidence="10 16" id="KW-1133">Transmembrane helix</keyword>
<evidence type="ECO:0000256" key="9">
    <source>
        <dbReference type="ARBA" id="ARBA00022889"/>
    </source>
</evidence>
<evidence type="ECO:0000256" key="10">
    <source>
        <dbReference type="ARBA" id="ARBA00022989"/>
    </source>
</evidence>
<feature type="region of interest" description="Disordered" evidence="15">
    <location>
        <begin position="1483"/>
        <end position="1518"/>
    </location>
</feature>
<dbReference type="CDD" id="cd20956">
    <property type="entry name" value="IgI_4_Dscam"/>
    <property type="match status" value="1"/>
</dbReference>
<evidence type="ECO:0000256" key="5">
    <source>
        <dbReference type="ARBA" id="ARBA00022737"/>
    </source>
</evidence>
<evidence type="ECO:0000256" key="8">
    <source>
        <dbReference type="ARBA" id="ARBA00022837"/>
    </source>
</evidence>
<feature type="domain" description="Fibronectin type-III" evidence="20">
    <location>
        <begin position="6759"/>
        <end position="6861"/>
    </location>
</feature>
<dbReference type="SMART" id="SM00408">
    <property type="entry name" value="IGc2"/>
    <property type="match status" value="23"/>
</dbReference>
<feature type="compositionally biased region" description="Basic and acidic residues" evidence="15">
    <location>
        <begin position="1204"/>
        <end position="1231"/>
    </location>
</feature>
<feature type="transmembrane region" description="Helical" evidence="16">
    <location>
        <begin position="7366"/>
        <end position="7387"/>
    </location>
</feature>
<feature type="compositionally biased region" description="Low complexity" evidence="15">
    <location>
        <begin position="1497"/>
        <end position="1518"/>
    </location>
</feature>
<dbReference type="GO" id="GO:0005509">
    <property type="term" value="F:calcium ion binding"/>
    <property type="evidence" value="ECO:0007669"/>
    <property type="project" value="InterPro"/>
</dbReference>
<dbReference type="FunFam" id="2.60.40.10:FF:001917">
    <property type="entry name" value="Protogenin"/>
    <property type="match status" value="1"/>
</dbReference>
<feature type="region of interest" description="Disordered" evidence="15">
    <location>
        <begin position="3546"/>
        <end position="3576"/>
    </location>
</feature>
<feature type="domain" description="Ig-like" evidence="19">
    <location>
        <begin position="6460"/>
        <end position="6553"/>
    </location>
</feature>
<feature type="domain" description="Ig-like" evidence="19">
    <location>
        <begin position="5565"/>
        <end position="5643"/>
    </location>
</feature>
<feature type="compositionally biased region" description="Polar residues" evidence="15">
    <location>
        <begin position="7583"/>
        <end position="7593"/>
    </location>
</feature>
<dbReference type="GO" id="GO:0007155">
    <property type="term" value="P:cell adhesion"/>
    <property type="evidence" value="ECO:0007669"/>
    <property type="project" value="UniProtKB-KW"/>
</dbReference>
<dbReference type="GO" id="GO:0017075">
    <property type="term" value="F:syntaxin-1 binding"/>
    <property type="evidence" value="ECO:0007669"/>
    <property type="project" value="TreeGrafter"/>
</dbReference>
<dbReference type="SUPFAM" id="SSF57889">
    <property type="entry name" value="Cysteine-rich domain"/>
    <property type="match status" value="1"/>
</dbReference>
<feature type="domain" description="MHD2" evidence="22">
    <location>
        <begin position="3354"/>
        <end position="3516"/>
    </location>
</feature>
<dbReference type="FunFam" id="2.60.40.10:FF:000394">
    <property type="entry name" value="Down syndrome cell adhesion molecule, isoform J"/>
    <property type="match status" value="1"/>
</dbReference>
<evidence type="ECO:0000259" key="19">
    <source>
        <dbReference type="PROSITE" id="PS50835"/>
    </source>
</evidence>
<feature type="domain" description="Ig-like" evidence="19">
    <location>
        <begin position="4898"/>
        <end position="4994"/>
    </location>
</feature>
<feature type="compositionally biased region" description="Basic and acidic residues" evidence="15">
    <location>
        <begin position="2118"/>
        <end position="2127"/>
    </location>
</feature>
<feature type="domain" description="Ig-like" evidence="19">
    <location>
        <begin position="4527"/>
        <end position="4618"/>
    </location>
</feature>
<evidence type="ECO:0000256" key="13">
    <source>
        <dbReference type="ARBA" id="ARBA00023319"/>
    </source>
</evidence>
<dbReference type="GO" id="GO:0043195">
    <property type="term" value="C:terminal bouton"/>
    <property type="evidence" value="ECO:0007669"/>
    <property type="project" value="TreeGrafter"/>
</dbReference>
<feature type="region of interest" description="Disordered" evidence="15">
    <location>
        <begin position="1998"/>
        <end position="2040"/>
    </location>
</feature>
<feature type="compositionally biased region" description="Acidic residues" evidence="15">
    <location>
        <begin position="7598"/>
        <end position="7609"/>
    </location>
</feature>
<sequence length="7781" mass="872395">MGGSTKHTPIVSESSKRSLFSSLLGREPQEPESVMKKATYNDNYNYNYHENVNFSDNFLNHSISDNIGLPNVRLGAALPIIPSTYENTSFSNYNNQLCNETWNDGFLQREQHCSLIGNDSVFGDLSCDSTTEYATQQSLNDGPIYRESAKKLKKLPCPVATSTSTTTKSNLQPSILTTAGSGLAGFLSSLSNSLQSPSVMTTEPSSTSYSAQLVPDKSLSNSTFANSKYYDTTLKSLSNATSKPICSSHNSYDSNNFNSYLPSSLTTPDLEESSTLFKSTLANTYPLVTNAKKSLSPDLIQCPPTSYSNSTTYKDISLPFSLSGSNYNNKGMPLSILGHSPIPEESEKDLKTYTPFTISSTLPPLTTYNYNANTRLDSTFDQSALTTAYVSSYESSASDIYLSTNDLTPGAYAYTEVENDIIASGDLKNTNLNESSNKQQNLLSLDDMNFSRKPLESVKSSMQPEQKKSRFGFGSLLSDGLNVIESSVNSIKSTATNLAGGALGVVTSTNQTTNYSTPEFNTLIQNQSTAENNLTSSQSNSKLTKQSSQMYYDANEYNECYDHDQESYMESDYFNEEDETRYLAEIHSPNNNYLDHQTYDENQAEEYETLSIDNKINTTDEYSRNIPQICNNSNKLNDNDSNNNANSIYGNFSQTPYDNNENKTMTPPVSMADDYYKMYDENLKNDHDYDEEFNDEFEMEPSKIPKKLVNKQLSVLEDDAILNNEIDMELKTHHDSQHESDNKNSIEIEKSNVMMKQDSVIEEDLELNQIEENHKMDQYDQDTKQRKSVKICDSELVPHEKVREIRTAKQRWHWAYNRIVHQGQSRSVSSHVSPNLQRMHLKMHYRGKDSDTESPSNSPLPDRRIITKTTAKAMSTTDLSNEQCSSLVERNAQLSLMLHQQQKYPQQHHPMDQQIYQQFNQKRTNNQLFKIGPNHNASLADFRSVINNQTADDLIASREQINAIVNAQKHSDYIVSDYMDKIQTRIALLETELKFADRKLHLLYSEYNEMLMKIEKLEGLTIAQQSVLANLLDLYNNQSKEAKAGQLKSAFFSIIPKEMILNRTAPFNENFQQEAMVDSTQMEFNEMLEDLKNEAILDELRNLSGNGKMIISESEAEYQSLLTNSNQQSSAQFFQNFFESDPSGAINGRIFQKANIMEAIKDLNEEQINVETDFFRSGELNKSLFNNISTDGIVCPPYLDMIREDNEDNNRNDMKETLPTDDASKADDKSDSISITKKSKVKKKKHNQQLQQQHLQLQQSDDQIVHELADEILKLENMTNLLSKNQLDELKSIVKADIKYFQKLRKLDTNFLCLLVNPPASSGMDQKPMSIEEEDERFSNLIRKIKQNMEFFKQFNSVDQPEKVSTSGSIYNSDEYFQSLKKSLDRHNSMQLLLHMQHPNLQKKSSPLFLYEEQTMDDQFDNENSSSPPPPAPNGDLNYYCRPEMNETNDVEQEWNPFHADILLMKEQMKKDIEPLSAKSLSPFKISGQRSPRNTKSDSGLSSMSGFSSFERSPSSPSNFPYDTFASKSNIRTLKSNQDYVKLSLHYQQLKNQVDQNNTPLFLPEISAAATSDAIYSEENLNYIKELSKNVPICSIYENESIFDSSEPSWEVSKKTSSHSSKTFPDLILQQDETNKAQESSQKNIIYNQKVSLKQDQMQQRIPKTQKSLTDHLVYYPSPKADLDFKDMENLQYQSKISAHRDQKIYYRRQDAQNVQLDEFMQSAHAQQQLHLQHMQKQQDFQHRDQASPRKSDESDKVSYLNKVHAWLPGIKLKKSSKRHRSYSLPGEVYDDGFENEEVAKPRKAGDVPAHVRGNKKKDIYAMKNYMKGKKKQLASTMSTIMTKAKVYRRHSFSYHSDNEENQTQPTSSSQGKSFQLMSNTVSNKRSYSDTETDASSIFSDGEENEMIDERNDNVTCAQEPLSLFATMGETLTKHSDYNDTNEKIPERPLSDSSSLSRKKSVDNLQDGTSEQNSFNMNFSSNSMEFAVSRKVGIFRKKSSVSDEQQQNIVTTTSPTTSCSNSGTEQIDNKTLQDGSPKDLQGNVINNKRIQPSHLLIKTHSIYVDSIDDENDVNGTNKQQDNNNDPISLPSRQLIPSPRYEGSTKMNNLRGNSLDVPGSRDDDDNKSQHSYKTISSSRRQSTEDSIDTDDEYFYYEMRNLEELERNSHMQSILQDNKNELINDIIKLDTSFQNQQPEPDDIVKLQMEKVLNELKEKIPLREAINSEASNGGKTKTKNIYDKFSTATNIQSMPWNRDSDDEYDDHMDQLNQIEMEMKDSTYGKIKKKKRKTKSQKFSPSSSSAEDEKSSELPMYDDFEINDEKFDKHSQSSGVTSGPDSPTQSDDEHDESPKFSDNRYEKGVQNFQKNEQLLEHLQQPPDHHDDRGASEAIFQSHTSAATETEHRETDEEKPRMKKFMQLSSTTSTDSTTIDSGISDTSGGAGVLNSKWKLLKTLKERKEMTNQVKIKEEEEGGKEKTVGGAGGDGVRGMSNPNDNPFYSNIDSMPDIRPRRKSIPLVSELTMAATKRNAGLTSAIPRPTLNDEDLKTHVYKKSLQALIYPISSTTPHNFTPYNATSPTYCYECEGLLWGIARQGVRCTECGVKCHEKCKDLLNADCLQMCFAGAAEKSSKHGAEDKAQSVMTAMQERMKQRVCDKPEIFELLRAIFCCDEKSHSGHMKAVTQSVLDGTSKWSAKIAITVICAQGLIAKDKSGTSDPYVTVQVGKVKKRTRTMPQELNPVWNEKFHFECHNSSDRIKVRVWDEDNDLKSKLRQKLTRESDDFLGQTIIEVRTLSGEMDVWYNLEKRTDKSAVSGAIRLHISVEIKGEEKVAPYHVQYTCLHENIFHYLCEQNMGLVKLPQTKGDDAWKIYFDDTPQEIVDEFAMRYGIEPIYQAMTHFHCLSTKYLCPGVPYAMSFLLANINAHYAHTTASSAVSASDRFAASNFGKEKFVKLLDQLHNSLRIDLSSYRTIFPASCSDKLEDLKCIVDLLTSITFFRMKVQELSCPPRASTVVKDCVKACLRSTYQFVFQHCYELYCREFQVDPSEMKHDPDDQGPKLDSLDFWHKLIACLVSVIEEDRNVYSPKMNQFPHELNVGQQSAATIFSLLAVDIKYALEEHEQHRLCESSAYMNLNFAVKRFYVKHIKDVPPYKGSVPEYPAWFEPFVMQWLNENDDVSLEYLKGAYARDKKDGFVKSSEHALFSNSVVDVFTQLSQCFDVVSKLECPDPEIWKRYMRRFAKTVVKVLLCYVEIVKVDFPEQMKTERIACVLMNNIQQLRIQLEKMFESMGGEKLEEDAANILKDLQQQLNNILDDLALLFANSLKPCISQSVRELGERLFNIKGNGPQAKAGSTEADEVLRPLMDLLDGSLTMYAQSCEKTVLKRLLKELWKIVIRTIEKTIVLPPINDKTIIFKNLTDNAKNIAANAKIEDMGRLFKTHISSKQDVKSTLTSVIELEKNLSSSQTAVLNVCLDTIKQYFHAGGNGLKKTYLEKSPELQSLRYALSLYTQTTDDLITTFNTSQAANMSQRGVQNTPAQEERRRRCLEQDENAENTNQPPPPKQRVGQLQSQDSTNADDEVVGEVSVQVDLFTQAGSGEHKVTVKVIAANDLKWASPSGVVFRPYVEINLTGPHLQDKKRKMATKSKTNNWSPKYNETFHFAFNTASEDQLDFYELHICIRDYCFAREDRLVGVAVLQLKDIVDQRSCARWLPLFKSIPKDETGWTILRILWQRKPENRIDFSNSTGAVVECRASAIPPAEIIWIRSDGTAVGDVPGLRQVLPNGNLVFPPFRAEDYRQEVHAQVYACMARNQVGQIISRDVNVRAVVNQPYDPEILGKEYVMRGNAAILKCTIPSFVADFVHVSEWIDENGESFKYDNDVSGVVNLIYEAEIYKEYVMRGNSAIIKCSIPSFVADFIQVVEWIDENGETYTRANNFDQVANLIYEAEFFKEYVMRGNSAVLKCSIPSFVADFVNIVEWVDENGEIYGHSKNFDNVVNLIYEAEILKEYVMRGNSAILKCSIPSFVADFVHIVEWIDENGDRYAQENNFDKVVSVGYNSEIAPAEYVMRGNSAIIKCLIPSFVADFVHVLSWVSDDGAEYGGSTNFKDAVIQFYEIEADNEYVMRGNAAIMRCKIPSYISDFVTVDSWQDTDNNTYTNYSKVVQQKFEIRVIDEFVLLGNSAILKCLLPSFVADFVQIISWLIIENDESHEISMSNINMDGKYLVLPSGELHIKEVGPEDGYKSYQCRTKHRLTGETRLSATKGRLVITEPVGSVSPKLTAGNSDPKHLSGTKSTDITILSCAAQAFPTPVFRTHRVEPVGSVSPKKTTGDDIKVIWARKGATLGILCPAQAYPTPVYRYAFSINLKNMKSHRIKSFEISFTRIVVHKLYLSENYLSCFIVIEPIGSVSPKVNDVDKTRVIQRDSKQTIEPVGSVSPKIQTGDEFKRLKTKIGTSFNILCPAQAFPTPIFRTCWVCEPKKPVGLKAPVFSSESKGSIFERTVGSATTLLCQAQAFPVPLVRSEEPVGSVAPKLSGGRLQEKISRINESISMLCLGQSFPVPLFRWYKFIDGTSRKSPVPLGERIKQVSGTLIIQNALVEDSGKYLCVVNNSVGGESVETVLTVTAPLSANIEPAFQTVDFGRSAIFTCHFSGNPIKTMKWMKDGKFIHHSDAILRIDSVKKEDKGMYQCVIKNDQESAQASAELKLGGRFDPPVIRQAFSEEILHPNNPVFIKCIAGGNPSPDIAWELDGKKIANSERFQVGQYVTVNGDVVSYLNITSAQTKDGGLYKCVASSKVGTASHSAKLNIHGLPYVRPMEKKSIVSGETLIVNCPVAGYPIETVVWERENRVLPINRKQKVFPNGTLIIENVERNSDQATYTCVAKNIEGYSARGSLEVEIMVLPQIVPFDFGAEQINLDEMVSAMCTASKGDLPMDIQWMFKDTDGVEELLQRDNGISLTRNNQRISMLSIEVAKAKHRGTYTCIVKNRGGESRHSAVLHINVLPQIIPFTFGDSSINVQESVSTLCSVNKGDLPIKIWWMLSGDGQTEDRNLSSNSFVMITRNSAKLSVLNIESAQSLHRGNYTCFAENHAGIAKFSAFLSINVLPQISPFSFGEKELNLDETVAAICIVTIGDLPINIWWSFNDYYQNKELNLTTNDGIMITKTNQKISMLNIDSVKARHRGNYTCHAKNPAGRSHHTAYLAINVLPQINPFSFGEEELNIDETVAATCIVTKGDLPIDIWWSFNNEYKSEKKNLTTNVSKTSQKISVLNIDSVKAYHRGNYTCFARNKAGISQHSAYLAINVLPQINPFSFGEEEINPDETVAATCIVTKGDLPIDIWWSFNNGRNNQTVNLTTSDGIIISKSILPQINPFTFGEEDVNLDEAVAATCIVTKGDVPIKIWWSLSDDNEMILRNISTNDGIVITKSGNKLSVLNIESVQRRHRGNYTCFASNKGGIVQYSAQLKINAPPVISPFNLGDEKLNLDDSVTFTCAITKGDLPITIWWRFSEINSNISLNLTSNDEVVITRTSQKVSLLSIEAVKARHRGTYTCLAQNKGGVTQYNTSLAINVSATCSVTKGDLPINIWWRFDGEISGGYNLTTNDGIFITRSGQKANTLVIEALKARHRGNYTCFASNKGGFTNHSAYLAINVLPTIVPFSFGEEELNLDESIIASCAVSKGDVPMNIWWRFDGDQGHTYNLTTSDGIVLMRTGQKASTLVIEAVKARHRGNYTCIASNNGGFTNHTAYLAINVIPTIVPFSFGEEELNLDESVIVSCSITKGDIPINIWWHFDGDQGHTYNLTTGDGIVLMRTGQKASTLVIEAVKARHRGNYTCFASNNGGFTNHSAYLAINVLPTIVPFSFGEEELNIDESISATCSITKGDLPIKIWWQFGANDPIGIYNLTTNDGIVITRTNQKISTLSIEAVKARHRGNYTCFASNKGGFTHHSTYLAINVIPTIVPFSFGEEELNLDESISAVCSVTKGDLPINIWWRFDGEISGGYNLTTNDGIFITRSGQKASTLVIEALKARHRGNYTCFASNKGGFTNHSAYLAINVLPTIVPFSFGEEELNLDESISSVCSITKGDLPIKIWWQFDGEFMNGYNLTTNDGIVITRTSQKVSMLAIEAVKARHRGNYTCFASNKGGVTSHSAYLAINVLPTIAPFSFGEEELNLDESVSSLCSITKGDLPIKIWWRFEGESVGTYNLTTNDGIVITRTSQKVSTLAIEAVKARHRGNYTCFASNKGGVTSHSAYLAINVLPQIVPFSFGEDEINVGDSVTQFCSVSKGDLPIMIWWRFNEDKDPVWLNLTSDNDLLIKRSTQKASMLSIDAVKAHHRGNYSCFVANKAGTVQHTAYLAINVLPQIVPFSFGDQEFNLDESVTATCSISKGDLPISIWWTLSESIDSPHEYNLSSSDGIFVSQNGNKLSFLNIETVKARHRGNYTCYAKNKAGIVQHSAYLAINVPPRWILEPTDKAFAQGSNAKVECKADGFPKPQVSWKMAVGDKPGEYKDLRKNDSSVRIEDGNLIIENIQKNNEGYYLCEATNGIGSGLSAVILVNVQAPPEFTEKLRNQTARRGEPAVLQCEAKGEKPIGILWNMDNIRLDSKSDPRFTIREEILPNGVMSSLSIKRTERADTALFTCVATNAFGSDDTSINMIIQEIPEMPYGMKVLDKSGRSIQLSWNKPYDGHSPLKRYIIEFKRSRGTWDADIDRVIVPGDTTEAQVQKLVPATTYNIRIVAENDIGVSDSSDVVTIITAEEIPSGKPQSIAIDPISQTALKIRWKPPLRGDWNGDIQGYYVGYKQTSSNSSYIFETVTFKPDSGDTKEQSLEITNLKTYTQYSFVIQAFNKLGAGPLSDEEKQYTAEGIPDQPPSDTSCTTLTSQTIRVSWVSPPLESANGVIKGYKVVYAPSDIWFDDKSKDYKKTSSSDTVLHGLKKYTNYTIQVLATTNGGDGVRSAPIHCQTDQDTPEAPTAVKALVMSNEAILVSWRPPAQPNGIITKYKVYMKSRAEKENKEFEIPANQMSYEASGLTQNPYEFWVSAITQIGEGQVSERISATPNEKVPAKIASFDDTFTATFKEDAKLPCLAVGSPTPDISWRIKGVDFQPNDRIRQLPEGSLYIREVIRQDAGEYTCTAENSIAKDSITHKLVILAPPMSPQVMVGATTTDSITVKLKKNEVDSAPLHGYTLYYKPEFGEWETADVAVEAQKHTIENLYCGSRYQVYATAYNNIGAGEQSDILNLRTKGSKPILPEKSRFIQVSPSSVTLHLPTWKDGGCRMSHFVVEHRKKDQSEWNQISNNVKPGGNFVVLDLEAASWYMLRVTAHNNAGFTVAEYEFATLKSDGGTIAPSNGIPELTAEDALRIILANLNLVVPFVAAILVVIIAIIVLCILRSKGHHEKATIAPVDGNYPGVYSKIPWIPSWLNLNVVVPFITTVIVLAVGILVICVAYNRRRGPDSSRNSKDVYYDVVYNQALGGPGGAATLDKRRDLRDELGYIAPPNRKLPPVPGTSYNTLQHGMKRGTVIKGRIGNHNSTWDFRRPIYEELKQCSPPPIPKHYRQDYFHSHTAHLHSRNGSQSMPRGNRFARKNSQGGQSSIYSPAPEYDDPSNYEAESDQYRRCNQFNPSIGGGSLYYGPEYDDRCHSKTDGGLYDDPANCAEEDQYGGPYGTAYEHYDSRGSIGRRSIGSMKNEKCSPPPPPPPRNHETSNSSFNDSKESNEISEAECDRDGGGPRGNYEIKSTPVSPGPNKQQQQPQQQQQQPPQNQQAQPAQPGQDTQPTILWQCQV</sequence>
<dbReference type="GO" id="GO:0099525">
    <property type="term" value="P:presynaptic dense core vesicle exocytosis"/>
    <property type="evidence" value="ECO:0007669"/>
    <property type="project" value="TreeGrafter"/>
</dbReference>
<dbReference type="GO" id="GO:0008270">
    <property type="term" value="F:zinc ion binding"/>
    <property type="evidence" value="ECO:0007669"/>
    <property type="project" value="UniProtKB-KW"/>
</dbReference>
<feature type="compositionally biased region" description="Basic and acidic residues" evidence="15">
    <location>
        <begin position="2400"/>
        <end position="2411"/>
    </location>
</feature>
<dbReference type="OrthoDB" id="10053234at2759"/>
<feature type="region of interest" description="Disordered" evidence="15">
    <location>
        <begin position="2070"/>
        <end position="2145"/>
    </location>
</feature>
<dbReference type="Gene3D" id="2.60.40.10">
    <property type="entry name" value="Immunoglobulins"/>
    <property type="match status" value="36"/>
</dbReference>
<dbReference type="FunFam" id="2.60.40.10:FF:000426">
    <property type="entry name" value="Down syndrome cell adhesion molecule, isoform J"/>
    <property type="match status" value="1"/>
</dbReference>
<dbReference type="FunFam" id="2.60.40.10:FF:000410">
    <property type="entry name" value="Down syndrome cell adhesion molecule, isoform H"/>
    <property type="match status" value="1"/>
</dbReference>
<dbReference type="SMART" id="SM01145">
    <property type="entry name" value="DUF1041"/>
    <property type="match status" value="1"/>
</dbReference>
<evidence type="ECO:0000259" key="17">
    <source>
        <dbReference type="PROSITE" id="PS50004"/>
    </source>
</evidence>
<feature type="domain" description="Fibronectin type-III" evidence="20">
    <location>
        <begin position="6966"/>
        <end position="7057"/>
    </location>
</feature>
<dbReference type="FunFam" id="2.60.40.150:FF:000002">
    <property type="entry name" value="Protein unc-13 homolog B"/>
    <property type="match status" value="1"/>
</dbReference>
<dbReference type="GO" id="GO:0031594">
    <property type="term" value="C:neuromuscular junction"/>
    <property type="evidence" value="ECO:0007669"/>
    <property type="project" value="TreeGrafter"/>
</dbReference>
<feature type="domain" description="Fibronectin type-III" evidence="20">
    <location>
        <begin position="6866"/>
        <end position="6962"/>
    </location>
</feature>
<gene>
    <name evidence="23" type="ORF">CLUMA_CG020919</name>
</gene>
<feature type="domain" description="Ig-like" evidence="19">
    <location>
        <begin position="6558"/>
        <end position="6650"/>
    </location>
</feature>
<evidence type="ECO:0000256" key="7">
    <source>
        <dbReference type="ARBA" id="ARBA00022833"/>
    </source>
</evidence>
<feature type="compositionally biased region" description="Polar residues" evidence="15">
    <location>
        <begin position="2073"/>
        <end position="2086"/>
    </location>
</feature>
<feature type="domain" description="Ig-like" evidence="19">
    <location>
        <begin position="5749"/>
        <end position="5845"/>
    </location>
</feature>
<dbReference type="InterPro" id="IPR027080">
    <property type="entry name" value="Unc-13"/>
</dbReference>
<feature type="compositionally biased region" description="Basic and acidic residues" evidence="15">
    <location>
        <begin position="7708"/>
        <end position="7725"/>
    </location>
</feature>
<dbReference type="PROSITE" id="PS51258">
    <property type="entry name" value="MHD1"/>
    <property type="match status" value="1"/>
</dbReference>
<feature type="domain" description="Ig-like" evidence="19">
    <location>
        <begin position="6053"/>
        <end position="6149"/>
    </location>
</feature>
<dbReference type="PROSITE" id="PS50081">
    <property type="entry name" value="ZF_DAG_PE_2"/>
    <property type="match status" value="1"/>
</dbReference>
<dbReference type="SUPFAM" id="SSF49562">
    <property type="entry name" value="C2 domain (Calcium/lipid-binding domain, CaLB)"/>
    <property type="match status" value="2"/>
</dbReference>
<dbReference type="GO" id="GO:0061789">
    <property type="term" value="P:dense core granule priming"/>
    <property type="evidence" value="ECO:0007669"/>
    <property type="project" value="TreeGrafter"/>
</dbReference>
<dbReference type="Gene3D" id="1.10.357.50">
    <property type="match status" value="1"/>
</dbReference>
<feature type="coiled-coil region" evidence="14">
    <location>
        <begin position="3288"/>
        <end position="3319"/>
    </location>
</feature>
<dbReference type="InterPro" id="IPR037302">
    <property type="entry name" value="Unc-13_C2B"/>
</dbReference>
<feature type="domain" description="Ig-like" evidence="19">
    <location>
        <begin position="7059"/>
        <end position="7141"/>
    </location>
</feature>
<dbReference type="InterPro" id="IPR013098">
    <property type="entry name" value="Ig_I-set"/>
</dbReference>
<dbReference type="InterPro" id="IPR003598">
    <property type="entry name" value="Ig_sub2"/>
</dbReference>
<evidence type="ECO:0000256" key="12">
    <source>
        <dbReference type="ARBA" id="ARBA00023157"/>
    </source>
</evidence>
<feature type="compositionally biased region" description="Low complexity" evidence="15">
    <location>
        <begin position="7672"/>
        <end position="7682"/>
    </location>
</feature>
<keyword evidence="7" id="KW-0862">Zinc</keyword>
<feature type="compositionally biased region" description="Basic and acidic residues" evidence="15">
    <location>
        <begin position="1934"/>
        <end position="1950"/>
    </location>
</feature>
<feature type="region of interest" description="Disordered" evidence="15">
    <location>
        <begin position="1419"/>
        <end position="1439"/>
    </location>
</feature>
<feature type="compositionally biased region" description="Basic and acidic residues" evidence="15">
    <location>
        <begin position="2348"/>
        <end position="2359"/>
    </location>
</feature>
<feature type="domain" description="Fibronectin type-III" evidence="20">
    <location>
        <begin position="7246"/>
        <end position="7340"/>
    </location>
</feature>
<dbReference type="FunFam" id="2.60.40.150:FF:000014">
    <property type="entry name" value="protein unc-13 homolog B"/>
    <property type="match status" value="1"/>
</dbReference>
<evidence type="ECO:0000256" key="3">
    <source>
        <dbReference type="ARBA" id="ARBA00022723"/>
    </source>
</evidence>
<keyword evidence="8" id="KW-0106">Calcium</keyword>
<feature type="domain" description="Ig-like" evidence="19">
    <location>
        <begin position="5952"/>
        <end position="6048"/>
    </location>
</feature>
<comment type="subcellular location">
    <subcellularLocation>
        <location evidence="1">Membrane</location>
        <topology evidence="1">Single-pass membrane protein</topology>
    </subcellularLocation>
</comment>
<dbReference type="GO" id="GO:0035249">
    <property type="term" value="P:synaptic transmission, glutamatergic"/>
    <property type="evidence" value="ECO:0007669"/>
    <property type="project" value="TreeGrafter"/>
</dbReference>
<dbReference type="STRING" id="568069.A0A1J1J702"/>
<feature type="domain" description="Ig-like" evidence="19">
    <location>
        <begin position="6255"/>
        <end position="6352"/>
    </location>
</feature>
<feature type="compositionally biased region" description="Low complexity" evidence="15">
    <location>
        <begin position="2011"/>
        <end position="2024"/>
    </location>
</feature>
<feature type="compositionally biased region" description="Basic residues" evidence="15">
    <location>
        <begin position="2282"/>
        <end position="2292"/>
    </location>
</feature>
<dbReference type="FunFam" id="2.60.40.10:FF:000310">
    <property type="entry name" value="Down syndrome cell adhesion molecule, isoform D"/>
    <property type="match status" value="1"/>
</dbReference>
<feature type="domain" description="Ig-like" evidence="19">
    <location>
        <begin position="5465"/>
        <end position="5562"/>
    </location>
</feature>
<dbReference type="InterPro" id="IPR036179">
    <property type="entry name" value="Ig-like_dom_sf"/>
</dbReference>
<keyword evidence="13" id="KW-0393">Immunoglobulin domain</keyword>
<dbReference type="Pfam" id="PF07679">
    <property type="entry name" value="I-set"/>
    <property type="match status" value="5"/>
</dbReference>
<dbReference type="PROSITE" id="PS50853">
    <property type="entry name" value="FN3"/>
    <property type="match status" value="6"/>
</dbReference>
<evidence type="ECO:0000313" key="24">
    <source>
        <dbReference type="Proteomes" id="UP000183832"/>
    </source>
</evidence>
<feature type="compositionally biased region" description="Polar residues" evidence="15">
    <location>
        <begin position="1862"/>
        <end position="1886"/>
    </location>
</feature>
<feature type="compositionally biased region" description="Basic and acidic residues" evidence="15">
    <location>
        <begin position="1740"/>
        <end position="1757"/>
    </location>
</feature>
<feature type="compositionally biased region" description="Polar residues" evidence="15">
    <location>
        <begin position="2328"/>
        <end position="2341"/>
    </location>
</feature>
<dbReference type="FunFam" id="2.60.40.10:FF:000311">
    <property type="entry name" value="Down syndrome cell adhesion molecule, isoform D"/>
    <property type="match status" value="1"/>
</dbReference>
<feature type="region of interest" description="Disordered" evidence="15">
    <location>
        <begin position="1204"/>
        <end position="1257"/>
    </location>
</feature>
<feature type="domain" description="Ig-like" evidence="19">
    <location>
        <begin position="5203"/>
        <end position="5296"/>
    </location>
</feature>
<feature type="domain" description="Ig-like" evidence="19">
    <location>
        <begin position="4708"/>
        <end position="4802"/>
    </location>
</feature>
<dbReference type="InterPro" id="IPR035892">
    <property type="entry name" value="C2_domain_sf"/>
</dbReference>
<dbReference type="GO" id="GO:0048812">
    <property type="term" value="P:neuron projection morphogenesis"/>
    <property type="evidence" value="ECO:0007669"/>
    <property type="project" value="UniProtKB-ARBA"/>
</dbReference>
<dbReference type="PRINTS" id="PR00360">
    <property type="entry name" value="C2DOMAIN"/>
</dbReference>
<dbReference type="InterPro" id="IPR046349">
    <property type="entry name" value="C1-like_sf"/>
</dbReference>
<evidence type="ECO:0000256" key="1">
    <source>
        <dbReference type="ARBA" id="ARBA00004167"/>
    </source>
</evidence>
<dbReference type="PANTHER" id="PTHR10480">
    <property type="entry name" value="PROTEIN UNC-13 HOMOLOG"/>
    <property type="match status" value="1"/>
</dbReference>
<dbReference type="Pfam" id="PF06292">
    <property type="entry name" value="MUN"/>
    <property type="match status" value="1"/>
</dbReference>
<dbReference type="InterPro" id="IPR056754">
    <property type="entry name" value="DSCAM/DSCAML_C"/>
</dbReference>
<dbReference type="InterPro" id="IPR000008">
    <property type="entry name" value="C2_dom"/>
</dbReference>
<dbReference type="InterPro" id="IPR007110">
    <property type="entry name" value="Ig-like_dom"/>
</dbReference>
<dbReference type="Pfam" id="PF13927">
    <property type="entry name" value="Ig_3"/>
    <property type="match status" value="17"/>
</dbReference>
<feature type="domain" description="Ig-like" evidence="19">
    <location>
        <begin position="5363"/>
        <end position="5460"/>
    </location>
</feature>
<dbReference type="Pfam" id="PF25059">
    <property type="entry name" value="FN3_DSCAM-DSCAML_C"/>
    <property type="match status" value="1"/>
</dbReference>
<feature type="domain" description="Fibronectin type-III" evidence="20">
    <location>
        <begin position="6659"/>
        <end position="6754"/>
    </location>
</feature>
<dbReference type="SMART" id="SM00060">
    <property type="entry name" value="FN3"/>
    <property type="match status" value="6"/>
</dbReference>
<dbReference type="SMART" id="SM00239">
    <property type="entry name" value="C2"/>
    <property type="match status" value="2"/>
</dbReference>
<keyword evidence="14" id="KW-0175">Coiled coil</keyword>
<dbReference type="GO" id="GO:0005516">
    <property type="term" value="F:calmodulin binding"/>
    <property type="evidence" value="ECO:0007669"/>
    <property type="project" value="TreeGrafter"/>
</dbReference>
<dbReference type="SMART" id="SM00409">
    <property type="entry name" value="IG"/>
    <property type="match status" value="24"/>
</dbReference>
<feature type="region of interest" description="Disordered" evidence="15">
    <location>
        <begin position="7672"/>
        <end position="7781"/>
    </location>
</feature>
<dbReference type="InterPro" id="IPR036116">
    <property type="entry name" value="FN3_sf"/>
</dbReference>
<feature type="domain" description="Ig-like" evidence="19">
    <location>
        <begin position="6357"/>
        <end position="6455"/>
    </location>
</feature>
<feature type="domain" description="Ig-like" evidence="19">
    <location>
        <begin position="4999"/>
        <end position="5096"/>
    </location>
</feature>
<dbReference type="Pfam" id="PF00041">
    <property type="entry name" value="fn3"/>
    <property type="match status" value="5"/>
</dbReference>
<feature type="domain" description="Ig-like" evidence="19">
    <location>
        <begin position="5101"/>
        <end position="5198"/>
    </location>
</feature>
<evidence type="ECO:0000256" key="11">
    <source>
        <dbReference type="ARBA" id="ARBA00023136"/>
    </source>
</evidence>
<feature type="domain" description="Fibronectin type-III" evidence="20">
    <location>
        <begin position="7149"/>
        <end position="7242"/>
    </location>
</feature>
<dbReference type="FunFam" id="2.60.40.10:FF:000498">
    <property type="entry name" value="Down syndrome cell adhesion molecule, isoform J"/>
    <property type="match status" value="1"/>
</dbReference>
<feature type="transmembrane region" description="Helical" evidence="16">
    <location>
        <begin position="7419"/>
        <end position="7446"/>
    </location>
</feature>
<dbReference type="EMBL" id="CVRI01000074">
    <property type="protein sequence ID" value="CRL08168.1"/>
    <property type="molecule type" value="Genomic_DNA"/>
</dbReference>
<feature type="region of interest" description="Disordered" evidence="15">
    <location>
        <begin position="1855"/>
        <end position="1906"/>
    </location>
</feature>
<dbReference type="InterPro" id="IPR014772">
    <property type="entry name" value="Munc13_dom-2"/>
</dbReference>
<dbReference type="GO" id="GO:0042734">
    <property type="term" value="C:presynaptic membrane"/>
    <property type="evidence" value="ECO:0007669"/>
    <property type="project" value="TreeGrafter"/>
</dbReference>
<dbReference type="CDD" id="cd04027">
    <property type="entry name" value="C2B_Munc13"/>
    <property type="match status" value="1"/>
</dbReference>
<feature type="domain" description="Ig-like" evidence="19">
    <location>
        <begin position="5648"/>
        <end position="5744"/>
    </location>
</feature>
<dbReference type="FunFam" id="2.60.40.10:FF:000435">
    <property type="entry name" value="Down syndrome cell adhesion molecule, isoform J"/>
    <property type="match status" value="1"/>
</dbReference>
<name>A0A1J1J702_9DIPT</name>
<keyword evidence="12" id="KW-1015">Disulfide bond</keyword>
<feature type="domain" description="Ig-like" evidence="19">
    <location>
        <begin position="4807"/>
        <end position="4893"/>
    </location>
</feature>
<feature type="compositionally biased region" description="Low complexity" evidence="15">
    <location>
        <begin position="1248"/>
        <end position="1257"/>
    </location>
</feature>
<dbReference type="SMART" id="SM00109">
    <property type="entry name" value="C1"/>
    <property type="match status" value="1"/>
</dbReference>
<dbReference type="InterPro" id="IPR003599">
    <property type="entry name" value="Ig_sub"/>
</dbReference>
<evidence type="ECO:0000256" key="4">
    <source>
        <dbReference type="ARBA" id="ARBA00022729"/>
    </source>
</evidence>
<evidence type="ECO:0000256" key="6">
    <source>
        <dbReference type="ARBA" id="ARBA00022771"/>
    </source>
</evidence>
<feature type="compositionally biased region" description="Basic residues" evidence="15">
    <location>
        <begin position="1237"/>
        <end position="1247"/>
    </location>
</feature>
<proteinExistence type="predicted"/>
<dbReference type="InterPro" id="IPR013783">
    <property type="entry name" value="Ig-like_fold"/>
</dbReference>
<feature type="region of interest" description="Disordered" evidence="15">
    <location>
        <begin position="7563"/>
        <end position="7612"/>
    </location>
</feature>
<feature type="compositionally biased region" description="Polar residues" evidence="15">
    <location>
        <begin position="2390"/>
        <end position="2399"/>
    </location>
</feature>
<dbReference type="Gene3D" id="2.60.40.150">
    <property type="entry name" value="C2 domain"/>
    <property type="match status" value="2"/>
</dbReference>
<feature type="domain" description="Ig-like" evidence="19">
    <location>
        <begin position="4622"/>
        <end position="4701"/>
    </location>
</feature>
<feature type="compositionally biased region" description="Polar residues" evidence="15">
    <location>
        <begin position="2025"/>
        <end position="2034"/>
    </location>
</feature>
<evidence type="ECO:0000259" key="22">
    <source>
        <dbReference type="PROSITE" id="PS51259"/>
    </source>
</evidence>
<dbReference type="FunFam" id="2.60.40.10:FF:000093">
    <property type="entry name" value="Down syndrome cell adhesion molecule, isoform B"/>
    <property type="match status" value="1"/>
</dbReference>
<dbReference type="Gene3D" id="3.30.60.20">
    <property type="match status" value="1"/>
</dbReference>
<organism evidence="23 24">
    <name type="scientific">Clunio marinus</name>
    <dbReference type="NCBI Taxonomy" id="568069"/>
    <lineage>
        <taxon>Eukaryota</taxon>
        <taxon>Metazoa</taxon>
        <taxon>Ecdysozoa</taxon>
        <taxon>Arthropoda</taxon>
        <taxon>Hexapoda</taxon>
        <taxon>Insecta</taxon>
        <taxon>Pterygota</taxon>
        <taxon>Neoptera</taxon>
        <taxon>Endopterygota</taxon>
        <taxon>Diptera</taxon>
        <taxon>Nematocera</taxon>
        <taxon>Chironomoidea</taxon>
        <taxon>Chironomidae</taxon>
        <taxon>Clunio</taxon>
    </lineage>
</organism>
<dbReference type="Pfam" id="PF00130">
    <property type="entry name" value="C1_1"/>
    <property type="match status" value="1"/>
</dbReference>
<keyword evidence="2 16" id="KW-0812">Transmembrane</keyword>
<keyword evidence="24" id="KW-1185">Reference proteome</keyword>
<dbReference type="FunFam" id="2.60.40.10:FF:000017">
    <property type="entry name" value="Down syndrome cell adhesion molecule b"/>
    <property type="match status" value="15"/>
</dbReference>
<feature type="region of interest" description="Disordered" evidence="15">
    <location>
        <begin position="2469"/>
        <end position="2493"/>
    </location>
</feature>
<dbReference type="PROSITE" id="PS50835">
    <property type="entry name" value="IG_LIKE"/>
    <property type="match status" value="23"/>
</dbReference>
<feature type="compositionally biased region" description="Polar residues" evidence="15">
    <location>
        <begin position="7770"/>
        <end position="7781"/>
    </location>
</feature>
<keyword evidence="11 16" id="KW-0472">Membrane</keyword>
<dbReference type="Gene3D" id="1.20.58.1100">
    <property type="match status" value="1"/>
</dbReference>
<keyword evidence="5" id="KW-0677">Repeat</keyword>
<dbReference type="InterPro" id="IPR014770">
    <property type="entry name" value="Munc13_1"/>
</dbReference>
<feature type="domain" description="C2" evidence="17">
    <location>
        <begin position="3577"/>
        <end position="3708"/>
    </location>
</feature>
<reference evidence="23 24" key="1">
    <citation type="submission" date="2015-04" db="EMBL/GenBank/DDBJ databases">
        <authorList>
            <person name="Syromyatnikov M.Y."/>
            <person name="Popov V.N."/>
        </authorList>
    </citation>
    <scope>NUCLEOTIDE SEQUENCE [LARGE SCALE GENOMIC DNA]</scope>
</reference>
<protein>
    <submittedName>
        <fullName evidence="23">CLUMA_CG020919, isoform A</fullName>
    </submittedName>
</protein>
<feature type="region of interest" description="Disordered" evidence="15">
    <location>
        <begin position="2273"/>
        <end position="2311"/>
    </location>
</feature>
<evidence type="ECO:0000256" key="16">
    <source>
        <dbReference type="SAM" id="Phobius"/>
    </source>
</evidence>
<feature type="region of interest" description="Disordered" evidence="15">
    <location>
        <begin position="1934"/>
        <end position="1977"/>
    </location>
</feature>
<dbReference type="GO" id="GO:0016082">
    <property type="term" value="P:synaptic vesicle priming"/>
    <property type="evidence" value="ECO:0007669"/>
    <property type="project" value="TreeGrafter"/>
</dbReference>
<dbReference type="GO" id="GO:0005543">
    <property type="term" value="F:phospholipid binding"/>
    <property type="evidence" value="ECO:0007669"/>
    <property type="project" value="InterPro"/>
</dbReference>
<dbReference type="CDD" id="cd00063">
    <property type="entry name" value="FN3"/>
    <property type="match status" value="6"/>
</dbReference>